<dbReference type="Proteomes" id="UP000198290">
    <property type="component" value="Chromosome"/>
</dbReference>
<reference evidence="1 2" key="2">
    <citation type="journal article" date="2017" name="Genome Announc.">
        <title>Draft genome sequence of Aquitalea magnusonii strain H3, a plant growth-promoting bacterium of duckweed Lemna minor.</title>
        <authorList>
            <person name="Ishizawa H."/>
            <person name="Kuroda M."/>
            <person name="Ike M."/>
        </authorList>
    </citation>
    <scope>NUCLEOTIDE SEQUENCE [LARGE SCALE GENOMIC DNA]</scope>
    <source>
        <strain evidence="1 2">H3</strain>
    </source>
</reference>
<accession>A0A3G9GMI8</accession>
<sequence length="364" mass="39102">MENLSPSLSSANTNTSGMTVAEFLTPPFQQVSVLRKLGPYGRMLRLEPATPKAPDPEFLVRLLTDHAGHQAHIRHGAGNHYKNLENLLRGTHKASSTTIDILAKCLGLPQGYLEEKAGSAVDGPLMPDILALFKVIEGLPMRVTSITLSSVVPCPCCGENLLADVDAWWSNHAPGIGRAEYHFVERLLNALVGVGLVESFIAKYRKPAPLAFENLDRLTNPLHHPIGNWIREAQASLSCKTLSALVTDMQLRGGIGATFSYGRLKKWSAGQDVMPLAAGEAIAEAYGQAKSGIKRLMAARTIALATDFVAASWPTTVHVVSREEAQKVVHARLVQLGTNLRIAIAAMAGQTPPLSRLSANTASS</sequence>
<dbReference type="KEGG" id="amah:DLM_4095"/>
<dbReference type="EMBL" id="AP018823">
    <property type="protein sequence ID" value="BBF87669.1"/>
    <property type="molecule type" value="Genomic_DNA"/>
</dbReference>
<organism evidence="1 2">
    <name type="scientific">Aquitalea magnusonii</name>
    <dbReference type="NCBI Taxonomy" id="332411"/>
    <lineage>
        <taxon>Bacteria</taxon>
        <taxon>Pseudomonadati</taxon>
        <taxon>Pseudomonadota</taxon>
        <taxon>Betaproteobacteria</taxon>
        <taxon>Neisseriales</taxon>
        <taxon>Chromobacteriaceae</taxon>
        <taxon>Aquitalea</taxon>
    </lineage>
</organism>
<evidence type="ECO:0000313" key="1">
    <source>
        <dbReference type="EMBL" id="BBF87669.1"/>
    </source>
</evidence>
<dbReference type="AlphaFoldDB" id="A0A3G9GMI8"/>
<reference evidence="2" key="3">
    <citation type="journal article" date="2017" name="Plant Physiol. Biochem.">
        <title>Differential oxidative and antioxidative response of duckweed Lemna minor toward plant growth promoting/inhibiting bacteria.</title>
        <authorList>
            <person name="Ishizawa H."/>
            <person name="Kuroda M."/>
            <person name="Morikawa M."/>
            <person name="Ike M."/>
        </authorList>
    </citation>
    <scope>NUCLEOTIDE SEQUENCE [LARGE SCALE GENOMIC DNA]</scope>
    <source>
        <strain evidence="2">H3</strain>
    </source>
</reference>
<evidence type="ECO:0000313" key="2">
    <source>
        <dbReference type="Proteomes" id="UP000198290"/>
    </source>
</evidence>
<proteinExistence type="predicted"/>
<reference evidence="2" key="1">
    <citation type="journal article" date="2017" name="Biotechnol. Biofuels">
        <title>Evaluation of environmental bacterial communities as a factor affecting the growth of duckweed Lemna minor.</title>
        <authorList>
            <person name="Ishizawa H."/>
            <person name="Kuroda M."/>
            <person name="Morikawa M."/>
            <person name="Ike M."/>
        </authorList>
    </citation>
    <scope>NUCLEOTIDE SEQUENCE [LARGE SCALE GENOMIC DNA]</scope>
    <source>
        <strain evidence="2">H3</strain>
    </source>
</reference>
<name>A0A3G9GMI8_9NEIS</name>
<gene>
    <name evidence="1" type="ORF">DLM_4095</name>
</gene>
<protein>
    <submittedName>
        <fullName evidence="1">Uncharacterized protein</fullName>
    </submittedName>
</protein>
<dbReference type="OrthoDB" id="9123899at2"/>
<dbReference type="RefSeq" id="WP_145985905.1">
    <property type="nucleotide sequence ID" value="NZ_AP018823.1"/>
</dbReference>
<keyword evidence="2" id="KW-1185">Reference proteome</keyword>